<feature type="domain" description="Polymerase/histidinol phosphatase N-terminal" evidence="10">
    <location>
        <begin position="4"/>
        <end position="71"/>
    </location>
</feature>
<dbReference type="InterPro" id="IPR012340">
    <property type="entry name" value="NA-bd_OB-fold"/>
</dbReference>
<keyword evidence="5" id="KW-0548">Nucleotidyltransferase</keyword>
<dbReference type="Proteomes" id="UP000886005">
    <property type="component" value="Unassembled WGS sequence"/>
</dbReference>
<dbReference type="Pfam" id="PF07733">
    <property type="entry name" value="DNA_pol3_alpha"/>
    <property type="match status" value="1"/>
</dbReference>
<dbReference type="InterPro" id="IPR004365">
    <property type="entry name" value="NA-bd_OB_tRNA"/>
</dbReference>
<feature type="compositionally biased region" description="Polar residues" evidence="9">
    <location>
        <begin position="1054"/>
        <end position="1070"/>
    </location>
</feature>
<evidence type="ECO:0000256" key="6">
    <source>
        <dbReference type="ARBA" id="ARBA00022705"/>
    </source>
</evidence>
<dbReference type="EMBL" id="DRLD01000263">
    <property type="protein sequence ID" value="HED10927.1"/>
    <property type="molecule type" value="Genomic_DNA"/>
</dbReference>
<keyword evidence="4" id="KW-0808">Transferase</keyword>
<keyword evidence="6" id="KW-0235">DNA replication</keyword>
<dbReference type="PANTHER" id="PTHR32294">
    <property type="entry name" value="DNA POLYMERASE III SUBUNIT ALPHA"/>
    <property type="match status" value="1"/>
</dbReference>
<keyword evidence="7" id="KW-0239">DNA-directed DNA polymerase</keyword>
<dbReference type="SMART" id="SM00481">
    <property type="entry name" value="POLIIIAc"/>
    <property type="match status" value="1"/>
</dbReference>
<dbReference type="InterPro" id="IPR011708">
    <property type="entry name" value="DNA_pol3_alpha_NTPase_dom"/>
</dbReference>
<name>A0A7V1LNT2_CALAY</name>
<dbReference type="Gene3D" id="1.10.10.1600">
    <property type="entry name" value="Bacterial DNA polymerase III alpha subunit, thumb domain"/>
    <property type="match status" value="1"/>
</dbReference>
<dbReference type="Pfam" id="PF02811">
    <property type="entry name" value="PHP"/>
    <property type="match status" value="1"/>
</dbReference>
<dbReference type="NCBIfam" id="TIGR00594">
    <property type="entry name" value="polc"/>
    <property type="match status" value="1"/>
</dbReference>
<evidence type="ECO:0000256" key="2">
    <source>
        <dbReference type="ARBA" id="ARBA00012417"/>
    </source>
</evidence>
<dbReference type="Pfam" id="PF01336">
    <property type="entry name" value="tRNA_anti-codon"/>
    <property type="match status" value="1"/>
</dbReference>
<accession>A0A7V1LNT2</accession>
<dbReference type="Pfam" id="PF17657">
    <property type="entry name" value="DNA_pol3_finger"/>
    <property type="match status" value="1"/>
</dbReference>
<dbReference type="InterPro" id="IPR029460">
    <property type="entry name" value="DNAPol_HHH"/>
</dbReference>
<proteinExistence type="predicted"/>
<feature type="region of interest" description="Disordered" evidence="9">
    <location>
        <begin position="1053"/>
        <end position="1079"/>
    </location>
</feature>
<sequence length="1079" mass="122230">MMFSHLHTHSYYSLLNGTAPPEELARAAQRHGMKALALTDTNALYGAVTFYRAALEYGLKPVIGAELTLNDGSRLVALARDDSGYANLCQIISTGHLRGGHLNFKLRLPDIIGRKAGLTLLSGGREGALWRMLKNRELDKAVRYIRRMRTVFGAHFYLELQQFDAGDTLINLRLRDLGLENGIPLVATNDVYVISRHDTALRRTLRAIHHNTSRERVTDAGHAGQYFKSEEQMREALRAFPEAVENTQRIVEECDFRFKLGRSIFPSIKLPEKESSFSYLWKKSFAGATGRYRPLTREVTQRLQYELDIIQTMGFSAYFLIVKDIVDFCHREHIPCVGRGSAADSLVAYCLGITQADPMRHNLYFERFLNPERHNPPDIDLDICWKNRDRVIDYVYERFGRDHTAMICTFNTFQSRSALRDVAKTYGLPEDEIGKITQHLPHRSPAQIEETVNSLPELRALRHNLPLYREIMDIAGRLAGFPRHLSVHPGGVIIAPRELSRYTPLEEAGKGLVVTQYDMYSIEPLGLVKMDLLGVRSLSIITDCIRDVTRDAGRHRRRSFAGRGVPDFFFKNSATLSPLDLRTIPENDPQVTAYIRSGQTMGCFQLESPAMRGLLKKMTVDHVDDVIVAVALIRPGASGNGGGMKESYIRRRAGLEKTTYMHPALEEPLRDTHGIIIYQEQVLKIARHVAGLSLAQGDILRRAMSKARTKKEFMTVQRAFMQGAVRRGLSEQDAGQLWDYLSRFTGYGFNKAHSATYGTIAYQTAFLKYYFPVEYMCAVLNNQGGFYSRAAYIEETRRMRIPILPPDVQVSERDFRCEQDAIRCGLATVSELTERTLGAIIRERAAAPFRDLFDFIRRSRAGERELEHLIKCGALDALHPSAPQLLLLSKLFFKNRKKAELALFVAGTSSLPPFNRYQRILNELELLGFAVSDHPLALFEQHMDFSVFTPSHSLEVLQNKRVRLVGWLVTSRRVPAGKRQMKFLTLEDRHGLFEVVLFPAVYQRYGALLRGHGPYIIEGRVQSRLPGESNIIAERLERIELSRRELEGLLDKGTSASAATNESTPQNVTQPEAEANRAI</sequence>
<dbReference type="SUPFAM" id="SSF89550">
    <property type="entry name" value="PHP domain-like"/>
    <property type="match status" value="1"/>
</dbReference>
<dbReference type="InterPro" id="IPR004805">
    <property type="entry name" value="DnaE2/DnaE/PolC"/>
</dbReference>
<evidence type="ECO:0000256" key="8">
    <source>
        <dbReference type="ARBA" id="ARBA00049244"/>
    </source>
</evidence>
<evidence type="ECO:0000313" key="11">
    <source>
        <dbReference type="EMBL" id="HED10927.1"/>
    </source>
</evidence>
<evidence type="ECO:0000256" key="1">
    <source>
        <dbReference type="ARBA" id="ARBA00004496"/>
    </source>
</evidence>
<evidence type="ECO:0000256" key="7">
    <source>
        <dbReference type="ARBA" id="ARBA00022932"/>
    </source>
</evidence>
<dbReference type="Gene3D" id="2.40.50.140">
    <property type="entry name" value="Nucleic acid-binding proteins"/>
    <property type="match status" value="1"/>
</dbReference>
<comment type="subcellular location">
    <subcellularLocation>
        <location evidence="1">Cytoplasm</location>
    </subcellularLocation>
</comment>
<gene>
    <name evidence="11" type="ORF">ENJ10_09585</name>
</gene>
<dbReference type="InterPro" id="IPR041931">
    <property type="entry name" value="DNA_pol3_alpha_thumb_dom"/>
</dbReference>
<dbReference type="GO" id="GO:0003676">
    <property type="term" value="F:nucleic acid binding"/>
    <property type="evidence" value="ECO:0007669"/>
    <property type="project" value="InterPro"/>
</dbReference>
<comment type="caution">
    <text evidence="11">The sequence shown here is derived from an EMBL/GenBank/DDBJ whole genome shotgun (WGS) entry which is preliminary data.</text>
</comment>
<dbReference type="GO" id="GO:0008408">
    <property type="term" value="F:3'-5' exonuclease activity"/>
    <property type="evidence" value="ECO:0007669"/>
    <property type="project" value="InterPro"/>
</dbReference>
<evidence type="ECO:0000256" key="4">
    <source>
        <dbReference type="ARBA" id="ARBA00022679"/>
    </source>
</evidence>
<evidence type="ECO:0000259" key="10">
    <source>
        <dbReference type="SMART" id="SM00481"/>
    </source>
</evidence>
<dbReference type="InterPro" id="IPR004013">
    <property type="entry name" value="PHP_dom"/>
</dbReference>
<dbReference type="Gene3D" id="3.20.20.140">
    <property type="entry name" value="Metal-dependent hydrolases"/>
    <property type="match status" value="1"/>
</dbReference>
<dbReference type="GO" id="GO:0006260">
    <property type="term" value="P:DNA replication"/>
    <property type="evidence" value="ECO:0007669"/>
    <property type="project" value="UniProtKB-KW"/>
</dbReference>
<protein>
    <recommendedName>
        <fullName evidence="3">DNA polymerase III subunit alpha</fullName>
        <ecNumber evidence="2">2.7.7.7</ecNumber>
    </recommendedName>
</protein>
<reference evidence="11" key="1">
    <citation type="journal article" date="2020" name="mSystems">
        <title>Genome- and Community-Level Interaction Insights into Carbon Utilization and Element Cycling Functions of Hydrothermarchaeota in Hydrothermal Sediment.</title>
        <authorList>
            <person name="Zhou Z."/>
            <person name="Liu Y."/>
            <person name="Xu W."/>
            <person name="Pan J."/>
            <person name="Luo Z.H."/>
            <person name="Li M."/>
        </authorList>
    </citation>
    <scope>NUCLEOTIDE SEQUENCE [LARGE SCALE GENOMIC DNA]</scope>
    <source>
        <strain evidence="11">HyVt-456</strain>
    </source>
</reference>
<dbReference type="GO" id="GO:0005737">
    <property type="term" value="C:cytoplasm"/>
    <property type="evidence" value="ECO:0007669"/>
    <property type="project" value="UniProtKB-SubCell"/>
</dbReference>
<dbReference type="EC" id="2.7.7.7" evidence="2"/>
<evidence type="ECO:0000256" key="9">
    <source>
        <dbReference type="SAM" id="MobiDB-lite"/>
    </source>
</evidence>
<dbReference type="InterPro" id="IPR003141">
    <property type="entry name" value="Pol/His_phosphatase_N"/>
</dbReference>
<evidence type="ECO:0000256" key="5">
    <source>
        <dbReference type="ARBA" id="ARBA00022695"/>
    </source>
</evidence>
<dbReference type="CDD" id="cd04485">
    <property type="entry name" value="DnaE_OBF"/>
    <property type="match status" value="1"/>
</dbReference>
<dbReference type="GO" id="GO:0003887">
    <property type="term" value="F:DNA-directed DNA polymerase activity"/>
    <property type="evidence" value="ECO:0007669"/>
    <property type="project" value="UniProtKB-KW"/>
</dbReference>
<comment type="catalytic activity">
    <reaction evidence="8">
        <text>DNA(n) + a 2'-deoxyribonucleoside 5'-triphosphate = DNA(n+1) + diphosphate</text>
        <dbReference type="Rhea" id="RHEA:22508"/>
        <dbReference type="Rhea" id="RHEA-COMP:17339"/>
        <dbReference type="Rhea" id="RHEA-COMP:17340"/>
        <dbReference type="ChEBI" id="CHEBI:33019"/>
        <dbReference type="ChEBI" id="CHEBI:61560"/>
        <dbReference type="ChEBI" id="CHEBI:173112"/>
        <dbReference type="EC" id="2.7.7.7"/>
    </reaction>
</comment>
<dbReference type="InterPro" id="IPR040982">
    <property type="entry name" value="DNA_pol3_finger"/>
</dbReference>
<dbReference type="InterPro" id="IPR016195">
    <property type="entry name" value="Pol/histidinol_Pase-like"/>
</dbReference>
<dbReference type="AlphaFoldDB" id="A0A7V1LNT2"/>
<evidence type="ECO:0000256" key="3">
    <source>
        <dbReference type="ARBA" id="ARBA00019114"/>
    </source>
</evidence>
<dbReference type="Pfam" id="PF14579">
    <property type="entry name" value="HHH_6"/>
    <property type="match status" value="1"/>
</dbReference>
<organism evidence="11">
    <name type="scientific">Caldithrix abyssi</name>
    <dbReference type="NCBI Taxonomy" id="187145"/>
    <lineage>
        <taxon>Bacteria</taxon>
        <taxon>Pseudomonadati</taxon>
        <taxon>Calditrichota</taxon>
        <taxon>Calditrichia</taxon>
        <taxon>Calditrichales</taxon>
        <taxon>Calditrichaceae</taxon>
        <taxon>Caldithrix</taxon>
    </lineage>
</organism>
<dbReference type="Gene3D" id="1.10.150.870">
    <property type="match status" value="1"/>
</dbReference>